<protein>
    <recommendedName>
        <fullName evidence="1">Helix-turn-helix domain-containing protein</fullName>
    </recommendedName>
</protein>
<evidence type="ECO:0000259" key="1">
    <source>
        <dbReference type="Pfam" id="PF12728"/>
    </source>
</evidence>
<dbReference type="SUPFAM" id="SSF46955">
    <property type="entry name" value="Putative DNA-binding domain"/>
    <property type="match status" value="1"/>
</dbReference>
<dbReference type="InterPro" id="IPR009061">
    <property type="entry name" value="DNA-bd_dom_put_sf"/>
</dbReference>
<reference evidence="3" key="1">
    <citation type="submission" date="2016-06" db="EMBL/GenBank/DDBJ databases">
        <authorList>
            <person name="Xu Y."/>
            <person name="Nagy A."/>
            <person name="Yan X."/>
            <person name="Kim S.W."/>
            <person name="Haley B."/>
            <person name="Liu N.T."/>
            <person name="Nou X."/>
        </authorList>
    </citation>
    <scope>NUCLEOTIDE SEQUENCE [LARGE SCALE GENOMIC DNA]</scope>
    <source>
        <strain evidence="3">ATCC 49129</strain>
    </source>
</reference>
<evidence type="ECO:0000313" key="3">
    <source>
        <dbReference type="Proteomes" id="UP000078572"/>
    </source>
</evidence>
<organism evidence="2 3">
    <name type="scientific">Ralstonia insidiosa</name>
    <dbReference type="NCBI Taxonomy" id="190721"/>
    <lineage>
        <taxon>Bacteria</taxon>
        <taxon>Pseudomonadati</taxon>
        <taxon>Pseudomonadota</taxon>
        <taxon>Betaproteobacteria</taxon>
        <taxon>Burkholderiales</taxon>
        <taxon>Burkholderiaceae</taxon>
        <taxon>Ralstonia</taxon>
    </lineage>
</organism>
<keyword evidence="3" id="KW-1185">Reference proteome</keyword>
<dbReference type="Proteomes" id="UP000078572">
    <property type="component" value="Chromosome 1"/>
</dbReference>
<dbReference type="EMBL" id="CP016022">
    <property type="protein sequence ID" value="ANJ74422.1"/>
    <property type="molecule type" value="Genomic_DNA"/>
</dbReference>
<dbReference type="InterPro" id="IPR041657">
    <property type="entry name" value="HTH_17"/>
</dbReference>
<sequence length="69" mass="7546">MQVHDGLAAVAGTRDVITTTEAAAVLNFKESTLRKWACFERGPIRPVRINGRLGWRVTDLAALLNGDQP</sequence>
<name>A0A192A2A1_9RALS</name>
<dbReference type="Pfam" id="PF12728">
    <property type="entry name" value="HTH_17"/>
    <property type="match status" value="1"/>
</dbReference>
<evidence type="ECO:0000313" key="2">
    <source>
        <dbReference type="EMBL" id="ANJ74422.1"/>
    </source>
</evidence>
<dbReference type="AlphaFoldDB" id="A0A192A2A1"/>
<proteinExistence type="predicted"/>
<gene>
    <name evidence="2" type="ORF">A9Y76_05810</name>
</gene>
<feature type="domain" description="Helix-turn-helix" evidence="1">
    <location>
        <begin position="17"/>
        <end position="65"/>
    </location>
</feature>
<accession>A0A192A2A1</accession>